<feature type="compositionally biased region" description="Polar residues" evidence="1">
    <location>
        <begin position="1"/>
        <end position="11"/>
    </location>
</feature>
<accession>A0A1A9V900</accession>
<name>A0A1A9V900_GLOAU</name>
<evidence type="ECO:0000313" key="2">
    <source>
        <dbReference type="EnsemblMetazoa" id="GAUT029718-PA"/>
    </source>
</evidence>
<sequence length="144" mass="16390">MTTTVTKSASTIERHHHHHLESRVHQNKKTLTLPFMAHKVAFLYNKFCTLCITTITGAVIVGDNLQDTKLSGIATQLAHTLSILGHAISHEFFNRFWKCLIALIERSVGDISVCQLRSWLKKRTNEASDRETSNNVTYIQLMEK</sequence>
<dbReference type="AlphaFoldDB" id="A0A1A9V900"/>
<organism evidence="2 3">
    <name type="scientific">Glossina austeni</name>
    <name type="common">Savannah tsetse fly</name>
    <dbReference type="NCBI Taxonomy" id="7395"/>
    <lineage>
        <taxon>Eukaryota</taxon>
        <taxon>Metazoa</taxon>
        <taxon>Ecdysozoa</taxon>
        <taxon>Arthropoda</taxon>
        <taxon>Hexapoda</taxon>
        <taxon>Insecta</taxon>
        <taxon>Pterygota</taxon>
        <taxon>Neoptera</taxon>
        <taxon>Endopterygota</taxon>
        <taxon>Diptera</taxon>
        <taxon>Brachycera</taxon>
        <taxon>Muscomorpha</taxon>
        <taxon>Hippoboscoidea</taxon>
        <taxon>Glossinidae</taxon>
        <taxon>Glossina</taxon>
    </lineage>
</organism>
<dbReference type="VEuPathDB" id="VectorBase:GAUT029718"/>
<feature type="region of interest" description="Disordered" evidence="1">
    <location>
        <begin position="1"/>
        <end position="25"/>
    </location>
</feature>
<evidence type="ECO:0000256" key="1">
    <source>
        <dbReference type="SAM" id="MobiDB-lite"/>
    </source>
</evidence>
<dbReference type="EnsemblMetazoa" id="GAUT029718-RA">
    <property type="protein sequence ID" value="GAUT029718-PA"/>
    <property type="gene ID" value="GAUT029718"/>
</dbReference>
<protein>
    <submittedName>
        <fullName evidence="2">Uncharacterized protein</fullName>
    </submittedName>
</protein>
<evidence type="ECO:0000313" key="3">
    <source>
        <dbReference type="Proteomes" id="UP000078200"/>
    </source>
</evidence>
<dbReference type="Proteomes" id="UP000078200">
    <property type="component" value="Unassembled WGS sequence"/>
</dbReference>
<keyword evidence="3" id="KW-1185">Reference proteome</keyword>
<reference evidence="2" key="1">
    <citation type="submission" date="2020-05" db="UniProtKB">
        <authorList>
            <consortium name="EnsemblMetazoa"/>
        </authorList>
    </citation>
    <scope>IDENTIFICATION</scope>
    <source>
        <strain evidence="2">TTRI</strain>
    </source>
</reference>
<feature type="compositionally biased region" description="Basic residues" evidence="1">
    <location>
        <begin position="14"/>
        <end position="25"/>
    </location>
</feature>
<proteinExistence type="predicted"/>